<feature type="compositionally biased region" description="Basic residues" evidence="1">
    <location>
        <begin position="104"/>
        <end position="114"/>
    </location>
</feature>
<evidence type="ECO:0000313" key="3">
    <source>
        <dbReference type="Proteomes" id="UP000059680"/>
    </source>
</evidence>
<organism evidence="2 3">
    <name type="scientific">Oryza sativa subsp. japonica</name>
    <name type="common">Rice</name>
    <dbReference type="NCBI Taxonomy" id="39947"/>
    <lineage>
        <taxon>Eukaryota</taxon>
        <taxon>Viridiplantae</taxon>
        <taxon>Streptophyta</taxon>
        <taxon>Embryophyta</taxon>
        <taxon>Tracheophyta</taxon>
        <taxon>Spermatophyta</taxon>
        <taxon>Magnoliopsida</taxon>
        <taxon>Liliopsida</taxon>
        <taxon>Poales</taxon>
        <taxon>Poaceae</taxon>
        <taxon>BOP clade</taxon>
        <taxon>Oryzoideae</taxon>
        <taxon>Oryzeae</taxon>
        <taxon>Oryzinae</taxon>
        <taxon>Oryza</taxon>
        <taxon>Oryza sativa</taxon>
    </lineage>
</organism>
<feature type="compositionally biased region" description="Basic residues" evidence="1">
    <location>
        <begin position="79"/>
        <end position="94"/>
    </location>
</feature>
<dbReference type="OMA" id="EREPPLC"/>
<feature type="compositionally biased region" description="Gly residues" evidence="1">
    <location>
        <begin position="115"/>
        <end position="127"/>
    </location>
</feature>
<dbReference type="AlphaFoldDB" id="A0A0P0V6X7"/>
<feature type="region of interest" description="Disordered" evidence="1">
    <location>
        <begin position="1"/>
        <end position="48"/>
    </location>
</feature>
<feature type="compositionally biased region" description="Basic residues" evidence="1">
    <location>
        <begin position="25"/>
        <end position="36"/>
    </location>
</feature>
<reference evidence="3" key="1">
    <citation type="journal article" date="2005" name="Nature">
        <title>The map-based sequence of the rice genome.</title>
        <authorList>
            <consortium name="International rice genome sequencing project (IRGSP)"/>
            <person name="Matsumoto T."/>
            <person name="Wu J."/>
            <person name="Kanamori H."/>
            <person name="Katayose Y."/>
            <person name="Fujisawa M."/>
            <person name="Namiki N."/>
            <person name="Mizuno H."/>
            <person name="Yamamoto K."/>
            <person name="Antonio B.A."/>
            <person name="Baba T."/>
            <person name="Sakata K."/>
            <person name="Nagamura Y."/>
            <person name="Aoki H."/>
            <person name="Arikawa K."/>
            <person name="Arita K."/>
            <person name="Bito T."/>
            <person name="Chiden Y."/>
            <person name="Fujitsuka N."/>
            <person name="Fukunaka R."/>
            <person name="Hamada M."/>
            <person name="Harada C."/>
            <person name="Hayashi A."/>
            <person name="Hijishita S."/>
            <person name="Honda M."/>
            <person name="Hosokawa S."/>
            <person name="Ichikawa Y."/>
            <person name="Idonuma A."/>
            <person name="Iijima M."/>
            <person name="Ikeda M."/>
            <person name="Ikeno M."/>
            <person name="Ito K."/>
            <person name="Ito S."/>
            <person name="Ito T."/>
            <person name="Ito Y."/>
            <person name="Ito Y."/>
            <person name="Iwabuchi A."/>
            <person name="Kamiya K."/>
            <person name="Karasawa W."/>
            <person name="Kurita K."/>
            <person name="Katagiri S."/>
            <person name="Kikuta A."/>
            <person name="Kobayashi H."/>
            <person name="Kobayashi N."/>
            <person name="Machita K."/>
            <person name="Maehara T."/>
            <person name="Masukawa M."/>
            <person name="Mizubayashi T."/>
            <person name="Mukai Y."/>
            <person name="Nagasaki H."/>
            <person name="Nagata Y."/>
            <person name="Naito S."/>
            <person name="Nakashima M."/>
            <person name="Nakama Y."/>
            <person name="Nakamichi Y."/>
            <person name="Nakamura M."/>
            <person name="Meguro A."/>
            <person name="Negishi M."/>
            <person name="Ohta I."/>
            <person name="Ohta T."/>
            <person name="Okamoto M."/>
            <person name="Ono N."/>
            <person name="Saji S."/>
            <person name="Sakaguchi M."/>
            <person name="Sakai K."/>
            <person name="Shibata M."/>
            <person name="Shimokawa T."/>
            <person name="Song J."/>
            <person name="Takazaki Y."/>
            <person name="Terasawa K."/>
            <person name="Tsugane M."/>
            <person name="Tsuji K."/>
            <person name="Ueda S."/>
            <person name="Waki K."/>
            <person name="Yamagata H."/>
            <person name="Yamamoto M."/>
            <person name="Yamamoto S."/>
            <person name="Yamane H."/>
            <person name="Yoshiki S."/>
            <person name="Yoshihara R."/>
            <person name="Yukawa K."/>
            <person name="Zhong H."/>
            <person name="Yano M."/>
            <person name="Yuan Q."/>
            <person name="Ouyang S."/>
            <person name="Liu J."/>
            <person name="Jones K.M."/>
            <person name="Gansberger K."/>
            <person name="Moffat K."/>
            <person name="Hill J."/>
            <person name="Bera J."/>
            <person name="Fadrosh D."/>
            <person name="Jin S."/>
            <person name="Johri S."/>
            <person name="Kim M."/>
            <person name="Overton L."/>
            <person name="Reardon M."/>
            <person name="Tsitrin T."/>
            <person name="Vuong H."/>
            <person name="Weaver B."/>
            <person name="Ciecko A."/>
            <person name="Tallon L."/>
            <person name="Jackson J."/>
            <person name="Pai G."/>
            <person name="Aken S.V."/>
            <person name="Utterback T."/>
            <person name="Reidmuller S."/>
            <person name="Feldblyum T."/>
            <person name="Hsiao J."/>
            <person name="Zismann V."/>
            <person name="Iobst S."/>
            <person name="de Vazeille A.R."/>
            <person name="Buell C.R."/>
            <person name="Ying K."/>
            <person name="Li Y."/>
            <person name="Lu T."/>
            <person name="Huang Y."/>
            <person name="Zhao Q."/>
            <person name="Feng Q."/>
            <person name="Zhang L."/>
            <person name="Zhu J."/>
            <person name="Weng Q."/>
            <person name="Mu J."/>
            <person name="Lu Y."/>
            <person name="Fan D."/>
            <person name="Liu Y."/>
            <person name="Guan J."/>
            <person name="Zhang Y."/>
            <person name="Yu S."/>
            <person name="Liu X."/>
            <person name="Zhang Y."/>
            <person name="Hong G."/>
            <person name="Han B."/>
            <person name="Choisne N."/>
            <person name="Demange N."/>
            <person name="Orjeda G."/>
            <person name="Samain S."/>
            <person name="Cattolico L."/>
            <person name="Pelletier E."/>
            <person name="Couloux A."/>
            <person name="Segurens B."/>
            <person name="Wincker P."/>
            <person name="D'Hont A."/>
            <person name="Scarpelli C."/>
            <person name="Weissenbach J."/>
            <person name="Salanoubat M."/>
            <person name="Quetier F."/>
            <person name="Yu Y."/>
            <person name="Kim H.R."/>
            <person name="Rambo T."/>
            <person name="Currie J."/>
            <person name="Collura K."/>
            <person name="Luo M."/>
            <person name="Yang T."/>
            <person name="Ammiraju J.S.S."/>
            <person name="Engler F."/>
            <person name="Soderlund C."/>
            <person name="Wing R.A."/>
            <person name="Palmer L.E."/>
            <person name="de la Bastide M."/>
            <person name="Spiegel L."/>
            <person name="Nascimento L."/>
            <person name="Zutavern T."/>
            <person name="O'Shaughnessy A."/>
            <person name="Dike S."/>
            <person name="Dedhia N."/>
            <person name="Preston R."/>
            <person name="Balija V."/>
            <person name="McCombie W.R."/>
            <person name="Chow T."/>
            <person name="Chen H."/>
            <person name="Chung M."/>
            <person name="Chen C."/>
            <person name="Shaw J."/>
            <person name="Wu H."/>
            <person name="Hsiao K."/>
            <person name="Chao Y."/>
            <person name="Chu M."/>
            <person name="Cheng C."/>
            <person name="Hour A."/>
            <person name="Lee P."/>
            <person name="Lin S."/>
            <person name="Lin Y."/>
            <person name="Liou J."/>
            <person name="Liu S."/>
            <person name="Hsing Y."/>
            <person name="Raghuvanshi S."/>
            <person name="Mohanty A."/>
            <person name="Bharti A.K."/>
            <person name="Gaur A."/>
            <person name="Gupta V."/>
            <person name="Kumar D."/>
            <person name="Ravi V."/>
            <person name="Vij S."/>
            <person name="Kapur A."/>
            <person name="Khurana P."/>
            <person name="Khurana P."/>
            <person name="Khurana J.P."/>
            <person name="Tyagi A.K."/>
            <person name="Gaikwad K."/>
            <person name="Singh A."/>
            <person name="Dalal V."/>
            <person name="Srivastava S."/>
            <person name="Dixit A."/>
            <person name="Pal A.K."/>
            <person name="Ghazi I.A."/>
            <person name="Yadav M."/>
            <person name="Pandit A."/>
            <person name="Bhargava A."/>
            <person name="Sureshbabu K."/>
            <person name="Batra K."/>
            <person name="Sharma T.R."/>
            <person name="Mohapatra T."/>
            <person name="Singh N.K."/>
            <person name="Messing J."/>
            <person name="Nelson A.B."/>
            <person name="Fuks G."/>
            <person name="Kavchok S."/>
            <person name="Keizer G."/>
            <person name="Linton E."/>
            <person name="Llaca V."/>
            <person name="Song R."/>
            <person name="Tanyolac B."/>
            <person name="Young S."/>
            <person name="Ho-Il K."/>
            <person name="Hahn J.H."/>
            <person name="Sangsakoo G."/>
            <person name="Vanavichit A."/>
            <person name="de Mattos Luiz.A.T."/>
            <person name="Zimmer P.D."/>
            <person name="Malone G."/>
            <person name="Dellagostin O."/>
            <person name="de Oliveira A.C."/>
            <person name="Bevan M."/>
            <person name="Bancroft I."/>
            <person name="Minx P."/>
            <person name="Cordum H."/>
            <person name="Wilson R."/>
            <person name="Cheng Z."/>
            <person name="Jin W."/>
            <person name="Jiang J."/>
            <person name="Leong S.A."/>
            <person name="Iwama H."/>
            <person name="Gojobori T."/>
            <person name="Itoh T."/>
            <person name="Niimura Y."/>
            <person name="Fujii Y."/>
            <person name="Habara T."/>
            <person name="Sakai H."/>
            <person name="Sato Y."/>
            <person name="Wilson G."/>
            <person name="Kumar K."/>
            <person name="McCouch S."/>
            <person name="Juretic N."/>
            <person name="Hoen D."/>
            <person name="Wright S."/>
            <person name="Bruskiewich R."/>
            <person name="Bureau T."/>
            <person name="Miyao A."/>
            <person name="Hirochika H."/>
            <person name="Nishikawa T."/>
            <person name="Kadowaki K."/>
            <person name="Sugiura M."/>
            <person name="Burr B."/>
            <person name="Sasaki T."/>
        </authorList>
    </citation>
    <scope>NUCLEOTIDE SEQUENCE [LARGE SCALE GENOMIC DNA]</scope>
    <source>
        <strain evidence="3">cv. Nipponbare</strain>
    </source>
</reference>
<name>A0A0P0V6X7_ORYSJ</name>
<dbReference type="InParanoid" id="A0A0P0V6X7"/>
<keyword evidence="3" id="KW-1185">Reference proteome</keyword>
<reference evidence="2 3" key="2">
    <citation type="journal article" date="2013" name="Plant Cell Physiol.">
        <title>Rice Annotation Project Database (RAP-DB): an integrative and interactive database for rice genomics.</title>
        <authorList>
            <person name="Sakai H."/>
            <person name="Lee S.S."/>
            <person name="Tanaka T."/>
            <person name="Numa H."/>
            <person name="Kim J."/>
            <person name="Kawahara Y."/>
            <person name="Wakimoto H."/>
            <person name="Yang C.C."/>
            <person name="Iwamoto M."/>
            <person name="Abe T."/>
            <person name="Yamada Y."/>
            <person name="Muto A."/>
            <person name="Inokuchi H."/>
            <person name="Ikemura T."/>
            <person name="Matsumoto T."/>
            <person name="Sasaki T."/>
            <person name="Itoh T."/>
        </authorList>
    </citation>
    <scope>NUCLEOTIDE SEQUENCE [LARGE SCALE GENOMIC DNA]</scope>
    <source>
        <strain evidence="3">cv. Nipponbare</strain>
    </source>
</reference>
<gene>
    <name evidence="2" type="ordered locus">Os01g0692500</name>
    <name evidence="2" type="ORF">OSNPB_010692500</name>
</gene>
<evidence type="ECO:0000313" key="2">
    <source>
        <dbReference type="EMBL" id="BAS73818.1"/>
    </source>
</evidence>
<feature type="non-terminal residue" evidence="2">
    <location>
        <position position="1"/>
    </location>
</feature>
<accession>A0A0P0V6X7</accession>
<proteinExistence type="predicted"/>
<dbReference type="PaxDb" id="39947-A0A0P0V6X7"/>
<reference evidence="2 3" key="3">
    <citation type="journal article" date="2013" name="Rice">
        <title>Improvement of the Oryza sativa Nipponbare reference genome using next generation sequence and optical map data.</title>
        <authorList>
            <person name="Kawahara Y."/>
            <person name="de la Bastide M."/>
            <person name="Hamilton J.P."/>
            <person name="Kanamori H."/>
            <person name="McCombie W.R."/>
            <person name="Ouyang S."/>
            <person name="Schwartz D.C."/>
            <person name="Tanaka T."/>
            <person name="Wu J."/>
            <person name="Zhou S."/>
            <person name="Childs K.L."/>
            <person name="Davidson R.M."/>
            <person name="Lin H."/>
            <person name="Quesada-Ocampo L."/>
            <person name="Vaillancourt B."/>
            <person name="Sakai H."/>
            <person name="Lee S.S."/>
            <person name="Kim J."/>
            <person name="Numa H."/>
            <person name="Itoh T."/>
            <person name="Buell C.R."/>
            <person name="Matsumoto T."/>
        </authorList>
    </citation>
    <scope>NUCLEOTIDE SEQUENCE [LARGE SCALE GENOMIC DNA]</scope>
    <source>
        <strain evidence="3">cv. Nipponbare</strain>
    </source>
</reference>
<dbReference type="Gramene" id="Os01t0692500-00">
    <property type="protein sequence ID" value="Os01t0692500-00"/>
    <property type="gene ID" value="Os01g0692500"/>
</dbReference>
<dbReference type="EMBL" id="AP014957">
    <property type="protein sequence ID" value="BAS73818.1"/>
    <property type="molecule type" value="Genomic_DNA"/>
</dbReference>
<dbReference type="Proteomes" id="UP000059680">
    <property type="component" value="Chromosome 1"/>
</dbReference>
<evidence type="ECO:0000256" key="1">
    <source>
        <dbReference type="SAM" id="MobiDB-lite"/>
    </source>
</evidence>
<feature type="compositionally biased region" description="Basic and acidic residues" evidence="1">
    <location>
        <begin position="140"/>
        <end position="149"/>
    </location>
</feature>
<feature type="region of interest" description="Disordered" evidence="1">
    <location>
        <begin position="66"/>
        <end position="156"/>
    </location>
</feature>
<sequence>MTYTNPRRQVKSNRIGGHSREQHQRGNKHAHLRRRAVPPEREPPLCAGHGHVVQLIRRADRGLRPLLARGGRGGEGAGWRRRGWLGRRRGRRRGAVGGEGPDARRRRGSRRGRGGRGGGARGGGGGGEVREGGAGEEDAEVGRVEERHGGWSWSPS</sequence>
<protein>
    <submittedName>
        <fullName evidence="2">Os01g0692500 protein</fullName>
    </submittedName>
</protein>